<sequence>MSNPKVIELTEVEQNWLDEFNDVMYKMPKALTLTINSLGDGQVEVFSPAGKDFTPAQSRWIKRIESVLEAFPNTPEFWTLSNIDGFNVGKGYPSEFHGSGYGGYGAVATYSDNYCDFYIASFPVEYREFSSTDRQEHDYVKLRSCLGDLKVWHVDKDVRRLSR</sequence>
<proteinExistence type="predicted"/>
<organism evidence="1 2">
    <name type="scientific">Vibrio cholerae</name>
    <dbReference type="NCBI Taxonomy" id="666"/>
    <lineage>
        <taxon>Bacteria</taxon>
        <taxon>Pseudomonadati</taxon>
        <taxon>Pseudomonadota</taxon>
        <taxon>Gammaproteobacteria</taxon>
        <taxon>Vibrionales</taxon>
        <taxon>Vibrionaceae</taxon>
        <taxon>Vibrio</taxon>
    </lineage>
</organism>
<gene>
    <name evidence="1" type="ORF">FXF03_01540</name>
</gene>
<reference evidence="1 2" key="1">
    <citation type="submission" date="2019-06" db="EMBL/GenBank/DDBJ databases">
        <title>Vibrio cholerae phylogeny based on whole-genome sequencing reveals genetic diversity and population strucutre.</title>
        <authorList>
            <person name="Zhiqiu Y."/>
            <person name="Bin L."/>
            <person name="Lingyan J."/>
        </authorList>
    </citation>
    <scope>NUCLEOTIDE SEQUENCE [LARGE SCALE GENOMIC DNA]</scope>
    <source>
        <strain evidence="1 2">N2814</strain>
    </source>
</reference>
<evidence type="ECO:0000313" key="2">
    <source>
        <dbReference type="Proteomes" id="UP000323819"/>
    </source>
</evidence>
<comment type="caution">
    <text evidence="1">The sequence shown here is derived from an EMBL/GenBank/DDBJ whole genome shotgun (WGS) entry which is preliminary data.</text>
</comment>
<accession>A0ABD7SR93</accession>
<evidence type="ECO:0000313" key="1">
    <source>
        <dbReference type="EMBL" id="TXX67283.1"/>
    </source>
</evidence>
<dbReference type="EMBL" id="VSIJ01000005">
    <property type="protein sequence ID" value="TXX67283.1"/>
    <property type="molecule type" value="Genomic_DNA"/>
</dbReference>
<name>A0ABD7SR93_VIBCL</name>
<dbReference type="Proteomes" id="UP000323819">
    <property type="component" value="Unassembled WGS sequence"/>
</dbReference>
<protein>
    <submittedName>
        <fullName evidence="1">Uncharacterized protein</fullName>
    </submittedName>
</protein>
<dbReference type="RefSeq" id="WP_044125621.1">
    <property type="nucleotide sequence ID" value="NZ_JAANNJ010000044.1"/>
</dbReference>
<dbReference type="AlphaFoldDB" id="A0ABD7SR93"/>